<sequence length="625" mass="67124">MNQVSRSVTSVTINPNYDANTLNNDLAVLQLSSTVTFTPYITPICLAASGCTFFNGTLSWVTGWGNIASGVSLPSPGYLQEVQVPIIGNRQCFCLYGGGITGNMICAGALTGGKDSCQGDSGGPIIFKQGSIWIQAGIVSFGTGCAQANYPGVYTRVSQYQNWINQVITSNQPGFVMYMSSGTNADINVTCSNLLSATNLFRLDVSFLIELLHFVLLGISIDPCTSIVNDKALFYTASQVTVYLGTETLQGTNINQVSRSVTSVTINPNYDAKTVNNDMALLQLSSTVNFTPYITPICLAASGSTFFNGTLSWVTGWGNIATGVSLPSPGYLQEVQVPIIGNRQCFCLYGGGITGNMICAGALTGNKDPCNGDSGGPLVVKQGSVWIQAGIVSFGKAQGCAQANDPGAFTRVSEYQNWINQVITSNQPGFVTYTSSGTNADLNVTCSNLPPTTSVATNLCYMSGLNKHRPTKDAWERQKEEGKEGKSMSSHSTRSEVSRGRGHPPDSRCRSRYGSRGGVRNPGGPPPAERPSLILASLQGTTGREEPAEQISGGPVQGPGSDIAEYHREQPDQEDRYSEMDSARSYDPCLDIHRGYTNYGETEECSNVYLWSERVQIVRRKLQWR</sequence>
<dbReference type="PRINTS" id="PR00722">
    <property type="entry name" value="CHYMOTRYPSIN"/>
</dbReference>
<evidence type="ECO:0000256" key="2">
    <source>
        <dbReference type="ARBA" id="ARBA00022729"/>
    </source>
</evidence>
<evidence type="ECO:0000256" key="5">
    <source>
        <dbReference type="ARBA" id="ARBA00023157"/>
    </source>
</evidence>
<dbReference type="InterPro" id="IPR043504">
    <property type="entry name" value="Peptidase_S1_PA_chymotrypsin"/>
</dbReference>
<evidence type="ECO:0000256" key="7">
    <source>
        <dbReference type="SAM" id="MobiDB-lite"/>
    </source>
</evidence>
<dbReference type="PROSITE" id="PS50240">
    <property type="entry name" value="TRYPSIN_DOM"/>
    <property type="match status" value="2"/>
</dbReference>
<dbReference type="CDD" id="cd00190">
    <property type="entry name" value="Tryp_SPc"/>
    <property type="match status" value="2"/>
</dbReference>
<comment type="caution">
    <text evidence="9">The sequence shown here is derived from an EMBL/GenBank/DDBJ whole genome shotgun (WGS) entry which is preliminary data.</text>
</comment>
<dbReference type="InterPro" id="IPR001314">
    <property type="entry name" value="Peptidase_S1A"/>
</dbReference>
<dbReference type="FunFam" id="2.40.10.10:FF:000024">
    <property type="entry name" value="Serine protease 53"/>
    <property type="match status" value="2"/>
</dbReference>
<accession>A0AAD8ZFA7</accession>
<keyword evidence="3" id="KW-0378">Hydrolase</keyword>
<reference evidence="9" key="1">
    <citation type="submission" date="2023-03" db="EMBL/GenBank/DDBJ databases">
        <title>Electrophorus voltai genome.</title>
        <authorList>
            <person name="Bian C."/>
        </authorList>
    </citation>
    <scope>NUCLEOTIDE SEQUENCE</scope>
    <source>
        <strain evidence="9">CB-2022</strain>
        <tissue evidence="9">Muscle</tissue>
    </source>
</reference>
<keyword evidence="1" id="KW-0645">Protease</keyword>
<proteinExistence type="predicted"/>
<dbReference type="EMBL" id="JAROKS010000012">
    <property type="protein sequence ID" value="KAK1797991.1"/>
    <property type="molecule type" value="Genomic_DNA"/>
</dbReference>
<dbReference type="InterPro" id="IPR001254">
    <property type="entry name" value="Trypsin_dom"/>
</dbReference>
<evidence type="ECO:0000313" key="10">
    <source>
        <dbReference type="Proteomes" id="UP001239994"/>
    </source>
</evidence>
<dbReference type="GO" id="GO:0006508">
    <property type="term" value="P:proteolysis"/>
    <property type="evidence" value="ECO:0007669"/>
    <property type="project" value="UniProtKB-KW"/>
</dbReference>
<gene>
    <name evidence="9" type="ORF">P4O66_000747</name>
</gene>
<organism evidence="9 10">
    <name type="scientific">Electrophorus voltai</name>
    <dbReference type="NCBI Taxonomy" id="2609070"/>
    <lineage>
        <taxon>Eukaryota</taxon>
        <taxon>Metazoa</taxon>
        <taxon>Chordata</taxon>
        <taxon>Craniata</taxon>
        <taxon>Vertebrata</taxon>
        <taxon>Euteleostomi</taxon>
        <taxon>Actinopterygii</taxon>
        <taxon>Neopterygii</taxon>
        <taxon>Teleostei</taxon>
        <taxon>Ostariophysi</taxon>
        <taxon>Gymnotiformes</taxon>
        <taxon>Gymnotoidei</taxon>
        <taxon>Gymnotidae</taxon>
        <taxon>Electrophorus</taxon>
    </lineage>
</organism>
<evidence type="ECO:0000256" key="3">
    <source>
        <dbReference type="ARBA" id="ARBA00022801"/>
    </source>
</evidence>
<dbReference type="InterPro" id="IPR009003">
    <property type="entry name" value="Peptidase_S1_PA"/>
</dbReference>
<keyword evidence="4" id="KW-0720">Serine protease</keyword>
<keyword evidence="2" id="KW-0732">Signal</keyword>
<keyword evidence="6" id="KW-0325">Glycoprotein</keyword>
<evidence type="ECO:0000256" key="4">
    <source>
        <dbReference type="ARBA" id="ARBA00022825"/>
    </source>
</evidence>
<dbReference type="PROSITE" id="PS00135">
    <property type="entry name" value="TRYPSIN_SER"/>
    <property type="match status" value="2"/>
</dbReference>
<dbReference type="PANTHER" id="PTHR24253:SF144">
    <property type="entry name" value="CHYMOTRYPSIN-LIKE PROTEASE CTRL-1-RELATED"/>
    <property type="match status" value="1"/>
</dbReference>
<feature type="compositionally biased region" description="Basic and acidic residues" evidence="7">
    <location>
        <begin position="493"/>
        <end position="509"/>
    </location>
</feature>
<dbReference type="GO" id="GO:0004252">
    <property type="term" value="F:serine-type endopeptidase activity"/>
    <property type="evidence" value="ECO:0007669"/>
    <property type="project" value="InterPro"/>
</dbReference>
<protein>
    <recommendedName>
        <fullName evidence="8">Peptidase S1 domain-containing protein</fullName>
    </recommendedName>
</protein>
<keyword evidence="5" id="KW-1015">Disulfide bond</keyword>
<dbReference type="Proteomes" id="UP001239994">
    <property type="component" value="Unassembled WGS sequence"/>
</dbReference>
<dbReference type="PANTHER" id="PTHR24253">
    <property type="entry name" value="TRANSMEMBRANE PROTEASE SERINE"/>
    <property type="match status" value="1"/>
</dbReference>
<evidence type="ECO:0000256" key="6">
    <source>
        <dbReference type="ARBA" id="ARBA00023180"/>
    </source>
</evidence>
<dbReference type="Pfam" id="PF00089">
    <property type="entry name" value="Trypsin"/>
    <property type="match status" value="2"/>
</dbReference>
<feature type="domain" description="Peptidase S1" evidence="8">
    <location>
        <begin position="1"/>
        <end position="169"/>
    </location>
</feature>
<feature type="compositionally biased region" description="Basic and acidic residues" evidence="7">
    <location>
        <begin position="471"/>
        <end position="486"/>
    </location>
</feature>
<evidence type="ECO:0000256" key="1">
    <source>
        <dbReference type="ARBA" id="ARBA00022670"/>
    </source>
</evidence>
<dbReference type="InterPro" id="IPR033116">
    <property type="entry name" value="TRYPSIN_SER"/>
</dbReference>
<evidence type="ECO:0000313" key="9">
    <source>
        <dbReference type="EMBL" id="KAK1797991.1"/>
    </source>
</evidence>
<dbReference type="SMART" id="SM00020">
    <property type="entry name" value="Tryp_SPc"/>
    <property type="match status" value="2"/>
</dbReference>
<dbReference type="Gene3D" id="2.40.10.10">
    <property type="entry name" value="Trypsin-like serine proteases"/>
    <property type="match status" value="2"/>
</dbReference>
<keyword evidence="10" id="KW-1185">Reference proteome</keyword>
<dbReference type="AlphaFoldDB" id="A0AAD8ZFA7"/>
<evidence type="ECO:0000259" key="8">
    <source>
        <dbReference type="PROSITE" id="PS50240"/>
    </source>
</evidence>
<feature type="domain" description="Peptidase S1" evidence="8">
    <location>
        <begin position="139"/>
        <end position="424"/>
    </location>
</feature>
<dbReference type="SUPFAM" id="SSF50494">
    <property type="entry name" value="Trypsin-like serine proteases"/>
    <property type="match status" value="2"/>
</dbReference>
<name>A0AAD8ZFA7_9TELE</name>
<feature type="region of interest" description="Disordered" evidence="7">
    <location>
        <begin position="469"/>
        <end position="564"/>
    </location>
</feature>